<evidence type="ECO:0000313" key="2">
    <source>
        <dbReference type="EMBL" id="QBG37724.1"/>
    </source>
</evidence>
<evidence type="ECO:0000313" key="3">
    <source>
        <dbReference type="Proteomes" id="UP000290244"/>
    </source>
</evidence>
<protein>
    <submittedName>
        <fullName evidence="2">DUF2884 family protein</fullName>
    </submittedName>
</protein>
<proteinExistence type="predicted"/>
<gene>
    <name evidence="2" type="ORF">EMK97_05270</name>
</gene>
<sequence>MQLLSKIKTTKLLLPAVLSMAVASTAVQAHDNCDVDLEAGFSINQSTIKFLDQHDKPLYTISNDESLMVQGKEIELNQGQQALVTRYSSSIRAIVPKAQAVAIEGVDLAIEGVNLAFNELLGEGNSLGRDLTLELDQIRAEIDTRMSAEHGFSIGANGIDNGEFLGEDFEQRIESVVEKAVMNSMGSLLVALGQEMMFAGGDADAFETRMENFGENIEQQMQVRAEKIEHQAMALCHAITEIDQLEEQMKAQIKQLADINVISVSKHNTAKSRHQQLM</sequence>
<dbReference type="Proteomes" id="UP000290244">
    <property type="component" value="Chromosome"/>
</dbReference>
<organism evidence="2 3">
    <name type="scientific">Litorilituus sediminis</name>
    <dbReference type="NCBI Taxonomy" id="718192"/>
    <lineage>
        <taxon>Bacteria</taxon>
        <taxon>Pseudomonadati</taxon>
        <taxon>Pseudomonadota</taxon>
        <taxon>Gammaproteobacteria</taxon>
        <taxon>Alteromonadales</taxon>
        <taxon>Colwelliaceae</taxon>
        <taxon>Litorilituus</taxon>
    </lineage>
</organism>
<accession>A0A4P6P849</accession>
<name>A0A4P6P849_9GAMM</name>
<dbReference type="EMBL" id="CP034759">
    <property type="protein sequence ID" value="QBG37724.1"/>
    <property type="molecule type" value="Genomic_DNA"/>
</dbReference>
<keyword evidence="3" id="KW-1185">Reference proteome</keyword>
<dbReference type="Pfam" id="PF11101">
    <property type="entry name" value="DUF2884"/>
    <property type="match status" value="1"/>
</dbReference>
<feature type="signal peptide" evidence="1">
    <location>
        <begin position="1"/>
        <end position="29"/>
    </location>
</feature>
<dbReference type="AlphaFoldDB" id="A0A4P6P849"/>
<dbReference type="KEGG" id="lsd:EMK97_05270"/>
<dbReference type="InterPro" id="IPR021307">
    <property type="entry name" value="DUF2884"/>
</dbReference>
<evidence type="ECO:0000256" key="1">
    <source>
        <dbReference type="SAM" id="SignalP"/>
    </source>
</evidence>
<dbReference type="OrthoDB" id="6397557at2"/>
<reference evidence="2 3" key="1">
    <citation type="submission" date="2018-12" db="EMBL/GenBank/DDBJ databases">
        <title>Complete genome of Litorilituus sediminis.</title>
        <authorList>
            <person name="Liu A."/>
            <person name="Rong J."/>
        </authorList>
    </citation>
    <scope>NUCLEOTIDE SEQUENCE [LARGE SCALE GENOMIC DNA]</scope>
    <source>
        <strain evidence="2 3">JCM 17549</strain>
    </source>
</reference>
<feature type="chain" id="PRO_5020280453" evidence="1">
    <location>
        <begin position="30"/>
        <end position="278"/>
    </location>
</feature>
<keyword evidence="1" id="KW-0732">Signal</keyword>